<keyword evidence="6 7" id="KW-0472">Membrane</keyword>
<keyword evidence="7" id="KW-0813">Transport</keyword>
<reference evidence="9" key="1">
    <citation type="journal article" date="2016" name="Nature">
        <title>The genome of the seagrass Zostera marina reveals angiosperm adaptation to the sea.</title>
        <authorList>
            <person name="Olsen J.L."/>
            <person name="Rouze P."/>
            <person name="Verhelst B."/>
            <person name="Lin Y.-C."/>
            <person name="Bayer T."/>
            <person name="Collen J."/>
            <person name="Dattolo E."/>
            <person name="De Paoli E."/>
            <person name="Dittami S."/>
            <person name="Maumus F."/>
            <person name="Michel G."/>
            <person name="Kersting A."/>
            <person name="Lauritano C."/>
            <person name="Lohaus R."/>
            <person name="Toepel M."/>
            <person name="Tonon T."/>
            <person name="Vanneste K."/>
            <person name="Amirebrahimi M."/>
            <person name="Brakel J."/>
            <person name="Bostroem C."/>
            <person name="Chovatia M."/>
            <person name="Grimwood J."/>
            <person name="Jenkins J.W."/>
            <person name="Jueterbock A."/>
            <person name="Mraz A."/>
            <person name="Stam W.T."/>
            <person name="Tice H."/>
            <person name="Bornberg-Bauer E."/>
            <person name="Green P.J."/>
            <person name="Pearson G.A."/>
            <person name="Procaccini G."/>
            <person name="Duarte C.M."/>
            <person name="Schmutz J."/>
            <person name="Reusch T.B.H."/>
            <person name="Van de Peer Y."/>
        </authorList>
    </citation>
    <scope>NUCLEOTIDE SEQUENCE [LARGE SCALE GENOMIC DNA]</scope>
    <source>
        <strain evidence="9">cv. Finnish</strain>
    </source>
</reference>
<dbReference type="GO" id="GO:0005794">
    <property type="term" value="C:Golgi apparatus"/>
    <property type="evidence" value="ECO:0000318"/>
    <property type="project" value="GO_Central"/>
</dbReference>
<dbReference type="OrthoDB" id="779054at2759"/>
<organism evidence="8 9">
    <name type="scientific">Zostera marina</name>
    <name type="common">Eelgrass</name>
    <dbReference type="NCBI Taxonomy" id="29655"/>
    <lineage>
        <taxon>Eukaryota</taxon>
        <taxon>Viridiplantae</taxon>
        <taxon>Streptophyta</taxon>
        <taxon>Embryophyta</taxon>
        <taxon>Tracheophyta</taxon>
        <taxon>Spermatophyta</taxon>
        <taxon>Magnoliopsida</taxon>
        <taxon>Liliopsida</taxon>
        <taxon>Zosteraceae</taxon>
        <taxon>Zostera</taxon>
    </lineage>
</organism>
<keyword evidence="9" id="KW-1185">Reference proteome</keyword>
<dbReference type="EMBL" id="LFYR01000740">
    <property type="protein sequence ID" value="KMZ69911.1"/>
    <property type="molecule type" value="Genomic_DNA"/>
</dbReference>
<keyword evidence="5 7" id="KW-1133">Transmembrane helix</keyword>
<dbReference type="PANTHER" id="PTHR19317">
    <property type="entry name" value="PRENYLATED RAB ACCEPTOR 1-RELATED"/>
    <property type="match status" value="1"/>
</dbReference>
<evidence type="ECO:0000256" key="4">
    <source>
        <dbReference type="ARBA" id="ARBA00022692"/>
    </source>
</evidence>
<proteinExistence type="inferred from homology"/>
<dbReference type="InterPro" id="IPR004895">
    <property type="entry name" value="Prenylated_rab_accept_PRA1"/>
</dbReference>
<dbReference type="STRING" id="29655.A0A0K9PLQ6"/>
<dbReference type="Pfam" id="PF03208">
    <property type="entry name" value="PRA1"/>
    <property type="match status" value="1"/>
</dbReference>
<name>A0A0K9PLQ6_ZOSMR</name>
<dbReference type="Proteomes" id="UP000036987">
    <property type="component" value="Unassembled WGS sequence"/>
</dbReference>
<dbReference type="GO" id="GO:0016192">
    <property type="term" value="P:vesicle-mediated transport"/>
    <property type="evidence" value="ECO:0000318"/>
    <property type="project" value="GO_Central"/>
</dbReference>
<evidence type="ECO:0000256" key="5">
    <source>
        <dbReference type="ARBA" id="ARBA00022989"/>
    </source>
</evidence>
<evidence type="ECO:0000256" key="1">
    <source>
        <dbReference type="ARBA" id="ARBA00002501"/>
    </source>
</evidence>
<evidence type="ECO:0000256" key="7">
    <source>
        <dbReference type="RuleBase" id="RU363107"/>
    </source>
</evidence>
<comment type="similarity">
    <text evidence="3 7">Belongs to the PRA1 family.</text>
</comment>
<comment type="subcellular location">
    <subcellularLocation>
        <location evidence="2 7">Membrane</location>
        <topology evidence="2 7">Multi-pass membrane protein</topology>
    </subcellularLocation>
</comment>
<dbReference type="PANTHER" id="PTHR19317:SF1">
    <property type="entry name" value="PRA1 FAMILY PROTEIN H"/>
    <property type="match status" value="1"/>
</dbReference>
<evidence type="ECO:0000313" key="9">
    <source>
        <dbReference type="Proteomes" id="UP000036987"/>
    </source>
</evidence>
<evidence type="ECO:0000313" key="8">
    <source>
        <dbReference type="EMBL" id="KMZ69911.1"/>
    </source>
</evidence>
<sequence length="247" mass="27773">MALFYRNPLSLSVPDDAFESWLRDTGYLEILDERSVTSTESPIPPSSSSSRCSTDCRSNNSVAVGVVLGLVTGIIPSVRTVLSILTLNPFAKLTSDDFNKETPPWTIGFIGPSYSFPAGPSQARMRVHENVKRYARNYLFLSLLIFVCSLYQMPKSLLGLLGCLALWESMWFCFRRWNIEQTLPVLRIILLYVVQFLTASLLFYCNLQKVVMAALIISYAVMIAHASFRKLSPSIVGVSFQQNKYKT</sequence>
<keyword evidence="4 7" id="KW-0812">Transmembrane</keyword>
<gene>
    <name evidence="8" type="ORF">ZOSMA_203G00330</name>
</gene>
<comment type="caution">
    <text evidence="8">The sequence shown here is derived from an EMBL/GenBank/DDBJ whole genome shotgun (WGS) entry which is preliminary data.</text>
</comment>
<feature type="transmembrane region" description="Helical" evidence="7">
    <location>
        <begin position="210"/>
        <end position="228"/>
    </location>
</feature>
<dbReference type="GO" id="GO:0016020">
    <property type="term" value="C:membrane"/>
    <property type="evidence" value="ECO:0007669"/>
    <property type="project" value="UniProtKB-SubCell"/>
</dbReference>
<comment type="function">
    <text evidence="1 7">May be involved in both secretory and endocytic intracellular trafficking in the endosomal/prevacuolar compartments.</text>
</comment>
<feature type="transmembrane region" description="Helical" evidence="7">
    <location>
        <begin position="158"/>
        <end position="174"/>
    </location>
</feature>
<feature type="transmembrane region" description="Helical" evidence="7">
    <location>
        <begin position="186"/>
        <end position="204"/>
    </location>
</feature>
<evidence type="ECO:0000256" key="6">
    <source>
        <dbReference type="ARBA" id="ARBA00023136"/>
    </source>
</evidence>
<dbReference type="AlphaFoldDB" id="A0A0K9PLQ6"/>
<dbReference type="GO" id="GO:0005783">
    <property type="term" value="C:endoplasmic reticulum"/>
    <property type="evidence" value="ECO:0000318"/>
    <property type="project" value="GO_Central"/>
</dbReference>
<dbReference type="OMA" id="IVMILHA"/>
<feature type="transmembrane region" description="Helical" evidence="7">
    <location>
        <begin position="134"/>
        <end position="152"/>
    </location>
</feature>
<protein>
    <recommendedName>
        <fullName evidence="7">PRA1 family protein</fullName>
    </recommendedName>
</protein>
<accession>A0A0K9PLQ6</accession>
<evidence type="ECO:0000256" key="3">
    <source>
        <dbReference type="ARBA" id="ARBA00006483"/>
    </source>
</evidence>
<evidence type="ECO:0000256" key="2">
    <source>
        <dbReference type="ARBA" id="ARBA00004141"/>
    </source>
</evidence>